<keyword evidence="2" id="KW-1185">Reference proteome</keyword>
<dbReference type="Proteomes" id="UP000734854">
    <property type="component" value="Unassembled WGS sequence"/>
</dbReference>
<reference evidence="1 2" key="1">
    <citation type="submission" date="2020-08" db="EMBL/GenBank/DDBJ databases">
        <title>Plant Genome Project.</title>
        <authorList>
            <person name="Zhang R.-G."/>
        </authorList>
    </citation>
    <scope>NUCLEOTIDE SEQUENCE [LARGE SCALE GENOMIC DNA]</scope>
    <source>
        <tissue evidence="1">Rhizome</tissue>
    </source>
</reference>
<proteinExistence type="predicted"/>
<sequence>MLSLWSLWPQLKDLYQHKRHGWRWSELGYLGYSSSSISRRALASSASPFTS</sequence>
<evidence type="ECO:0000313" key="1">
    <source>
        <dbReference type="EMBL" id="KAG6489848.1"/>
    </source>
</evidence>
<evidence type="ECO:0000313" key="2">
    <source>
        <dbReference type="Proteomes" id="UP000734854"/>
    </source>
</evidence>
<name>A0A8J5FM71_ZINOF</name>
<protein>
    <submittedName>
        <fullName evidence="1">Uncharacterized protein</fullName>
    </submittedName>
</protein>
<organism evidence="1 2">
    <name type="scientific">Zingiber officinale</name>
    <name type="common">Ginger</name>
    <name type="synonym">Amomum zingiber</name>
    <dbReference type="NCBI Taxonomy" id="94328"/>
    <lineage>
        <taxon>Eukaryota</taxon>
        <taxon>Viridiplantae</taxon>
        <taxon>Streptophyta</taxon>
        <taxon>Embryophyta</taxon>
        <taxon>Tracheophyta</taxon>
        <taxon>Spermatophyta</taxon>
        <taxon>Magnoliopsida</taxon>
        <taxon>Liliopsida</taxon>
        <taxon>Zingiberales</taxon>
        <taxon>Zingiberaceae</taxon>
        <taxon>Zingiber</taxon>
    </lineage>
</organism>
<accession>A0A8J5FM71</accession>
<dbReference type="EMBL" id="JACMSC010000014">
    <property type="protein sequence ID" value="KAG6489848.1"/>
    <property type="molecule type" value="Genomic_DNA"/>
</dbReference>
<dbReference type="AlphaFoldDB" id="A0A8J5FM71"/>
<comment type="caution">
    <text evidence="1">The sequence shown here is derived from an EMBL/GenBank/DDBJ whole genome shotgun (WGS) entry which is preliminary data.</text>
</comment>
<gene>
    <name evidence="1" type="ORF">ZIOFF_051129</name>
</gene>